<protein>
    <recommendedName>
        <fullName evidence="3">Phage major capsid protein</fullName>
    </recommendedName>
</protein>
<sequence length="304" mass="32801">MALTLAQVAATETDQVRLGINEMFREESTVFDRIPLEPIEGNAYSYNEEDALPGTGFRTVNEAYVESTGVVNQKTENIVILGGDSDVDRFLVQTSQNTLGDLRATYDRMKVKSAVATYVDSFFNGDVNVNPKGFDGLRKRLIGEQVIDSTATTASEAFLDDLDILFGQVEGGVPDAVYAPTKIIARLKSLGRKVGGAEYIISEISGKREFTWNGVPFLPAGNHWNGREILGYDNAAGGDVYAIKFATAIPGNPGVIGLTNGGLQAYDLGELQEKPAYRTRIEFYTGLAAQGGKAAARLRGVKIA</sequence>
<dbReference type="EMBL" id="CAACXN010000015">
    <property type="protein sequence ID" value="VEW13554.1"/>
    <property type="molecule type" value="Genomic_DNA"/>
</dbReference>
<dbReference type="InterPro" id="IPR048813">
    <property type="entry name" value="GP7-like"/>
</dbReference>
<dbReference type="SUPFAM" id="SSF56563">
    <property type="entry name" value="Major capsid protein gp5"/>
    <property type="match status" value="1"/>
</dbReference>
<dbReference type="AlphaFoldDB" id="A0A449D7H7"/>
<evidence type="ECO:0000313" key="1">
    <source>
        <dbReference type="EMBL" id="VEW13554.1"/>
    </source>
</evidence>
<dbReference type="RefSeq" id="WP_190246899.1">
    <property type="nucleotide sequence ID" value="NZ_CAACXN010000015.1"/>
</dbReference>
<organism evidence="1 2">
    <name type="scientific">Brevibacterium casei</name>
    <dbReference type="NCBI Taxonomy" id="33889"/>
    <lineage>
        <taxon>Bacteria</taxon>
        <taxon>Bacillati</taxon>
        <taxon>Actinomycetota</taxon>
        <taxon>Actinomycetes</taxon>
        <taxon>Micrococcales</taxon>
        <taxon>Brevibacteriaceae</taxon>
        <taxon>Brevibacterium</taxon>
    </lineage>
</organism>
<reference evidence="1 2" key="1">
    <citation type="submission" date="2019-02" db="EMBL/GenBank/DDBJ databases">
        <authorList>
            <consortium name="Pathogen Informatics"/>
        </authorList>
    </citation>
    <scope>NUCLEOTIDE SEQUENCE [LARGE SCALE GENOMIC DNA]</scope>
    <source>
        <strain evidence="1 2">3012STDY7078520</strain>
    </source>
</reference>
<gene>
    <name evidence="1" type="ORF">NCTC12391_01799</name>
</gene>
<evidence type="ECO:0000313" key="2">
    <source>
        <dbReference type="Proteomes" id="UP000386281"/>
    </source>
</evidence>
<proteinExistence type="predicted"/>
<dbReference type="NCBIfam" id="NF045672">
    <property type="entry name" value="MCP_gp7_epsi_15"/>
    <property type="match status" value="1"/>
</dbReference>
<dbReference type="Pfam" id="PF20911">
    <property type="entry name" value="GP7"/>
    <property type="match status" value="1"/>
</dbReference>
<evidence type="ECO:0008006" key="3">
    <source>
        <dbReference type="Google" id="ProtNLM"/>
    </source>
</evidence>
<dbReference type="Proteomes" id="UP000386281">
    <property type="component" value="Unassembled WGS sequence"/>
</dbReference>
<name>A0A449D7H7_9MICO</name>
<accession>A0A449D7H7</accession>